<gene>
    <name evidence="1" type="ORF">GCM10022286_22460</name>
</gene>
<comment type="caution">
    <text evidence="1">The sequence shown here is derived from an EMBL/GenBank/DDBJ whole genome shotgun (WGS) entry which is preliminary data.</text>
</comment>
<name>A0ABP7ZLG1_9MICO</name>
<keyword evidence="2" id="KW-1185">Reference proteome</keyword>
<dbReference type="InterPro" id="IPR041492">
    <property type="entry name" value="HAD_2"/>
</dbReference>
<proteinExistence type="predicted"/>
<dbReference type="InterPro" id="IPR036412">
    <property type="entry name" value="HAD-like_sf"/>
</dbReference>
<dbReference type="GO" id="GO:0016787">
    <property type="term" value="F:hydrolase activity"/>
    <property type="evidence" value="ECO:0007669"/>
    <property type="project" value="UniProtKB-KW"/>
</dbReference>
<dbReference type="SFLD" id="SFLDS00003">
    <property type="entry name" value="Haloacid_Dehalogenase"/>
    <property type="match status" value="1"/>
</dbReference>
<dbReference type="SFLD" id="SFLDG01129">
    <property type="entry name" value="C1.5:_HAD__Beta-PGM__Phosphata"/>
    <property type="match status" value="1"/>
</dbReference>
<dbReference type="Proteomes" id="UP001415169">
    <property type="component" value="Unassembled WGS sequence"/>
</dbReference>
<dbReference type="InterPro" id="IPR023214">
    <property type="entry name" value="HAD_sf"/>
</dbReference>
<dbReference type="InterPro" id="IPR023198">
    <property type="entry name" value="PGP-like_dom2"/>
</dbReference>
<dbReference type="Gene3D" id="1.10.150.240">
    <property type="entry name" value="Putative phosphatase, domain 2"/>
    <property type="match status" value="1"/>
</dbReference>
<accession>A0ABP7ZLG1</accession>
<sequence>MTLETPEVARNWSCVLFDLDGTLTDSAPGITHSLERMFEAIGRPVHSEEELLAYVGPPLAVTLRDREDFTEAEAAHALEVYRSFAEESDLVDNAVFPGIAGLLKSLAAQGIPVATATSKPERRARRILEHFGLADCITFVGGASDDESRAEKADVIAYTLAELEKLGVDTSRPVMVGDRFYDVEGASANDVPTIMVEWGYGSPAEAKGAMAVVHSVDQLRSLLLGQAVAA</sequence>
<reference evidence="1" key="1">
    <citation type="journal article" date="2014" name="Int. J. Syst. Evol. Microbiol.">
        <title>Complete genome of a new Firmicutes species belonging to the dominant human colonic microbiota ('Ruminococcus bicirculans') reveals two chromosomes and a selective capacity to utilize plant glucans.</title>
        <authorList>
            <consortium name="NISC Comparative Sequencing Program"/>
            <person name="Wegmann U."/>
            <person name="Louis P."/>
            <person name="Goesmann A."/>
            <person name="Henrissat B."/>
            <person name="Duncan S.H."/>
            <person name="Flint H.J."/>
        </authorList>
    </citation>
    <scope>NUCLEOTIDE SEQUENCE</scope>
    <source>
        <strain evidence="1">JCM 17590</strain>
    </source>
</reference>
<dbReference type="PANTHER" id="PTHR43434:SF20">
    <property type="entry name" value="5'-NUCLEOTIDASE"/>
    <property type="match status" value="1"/>
</dbReference>
<dbReference type="Gene3D" id="3.40.50.1000">
    <property type="entry name" value="HAD superfamily/HAD-like"/>
    <property type="match status" value="1"/>
</dbReference>
<dbReference type="RefSeq" id="WP_344791871.1">
    <property type="nucleotide sequence ID" value="NZ_BAABBV010000001.1"/>
</dbReference>
<reference evidence="1" key="2">
    <citation type="submission" date="2023-12" db="EMBL/GenBank/DDBJ databases">
        <authorList>
            <person name="Sun Q."/>
            <person name="Inoue M."/>
        </authorList>
    </citation>
    <scope>NUCLEOTIDE SEQUENCE</scope>
    <source>
        <strain evidence="1">JCM 17590</strain>
    </source>
</reference>
<organism evidence="1 2">
    <name type="scientific">Gryllotalpicola daejeonensis</name>
    <dbReference type="NCBI Taxonomy" id="993087"/>
    <lineage>
        <taxon>Bacteria</taxon>
        <taxon>Bacillati</taxon>
        <taxon>Actinomycetota</taxon>
        <taxon>Actinomycetes</taxon>
        <taxon>Micrococcales</taxon>
        <taxon>Microbacteriaceae</taxon>
        <taxon>Gryllotalpicola</taxon>
    </lineage>
</organism>
<protein>
    <submittedName>
        <fullName evidence="1">HAD family hydrolase</fullName>
    </submittedName>
</protein>
<dbReference type="InterPro" id="IPR050155">
    <property type="entry name" value="HAD-like_hydrolase_sf"/>
</dbReference>
<dbReference type="Pfam" id="PF13419">
    <property type="entry name" value="HAD_2"/>
    <property type="match status" value="1"/>
</dbReference>
<evidence type="ECO:0000313" key="1">
    <source>
        <dbReference type="EMBL" id="GAA4162876.1"/>
    </source>
</evidence>
<dbReference type="EMBL" id="BAABBV010000001">
    <property type="protein sequence ID" value="GAA4162876.1"/>
    <property type="molecule type" value="Genomic_DNA"/>
</dbReference>
<keyword evidence="1" id="KW-0378">Hydrolase</keyword>
<dbReference type="SUPFAM" id="SSF56784">
    <property type="entry name" value="HAD-like"/>
    <property type="match status" value="1"/>
</dbReference>
<evidence type="ECO:0000313" key="2">
    <source>
        <dbReference type="Proteomes" id="UP001415169"/>
    </source>
</evidence>
<dbReference type="PANTHER" id="PTHR43434">
    <property type="entry name" value="PHOSPHOGLYCOLATE PHOSPHATASE"/>
    <property type="match status" value="1"/>
</dbReference>